<evidence type="ECO:0000256" key="5">
    <source>
        <dbReference type="ARBA" id="ARBA00022833"/>
    </source>
</evidence>
<keyword evidence="2 9" id="KW-0436">Ligase</keyword>
<dbReference type="Pfam" id="PF14520">
    <property type="entry name" value="HHH_5"/>
    <property type="match status" value="1"/>
</dbReference>
<accession>W8QF60</accession>
<keyword evidence="6" id="KW-0520">NAD</keyword>
<dbReference type="GeneID" id="18938281"/>
<dbReference type="SMART" id="SM00532">
    <property type="entry name" value="LIGANc"/>
    <property type="match status" value="1"/>
</dbReference>
<gene>
    <name evidence="9" type="ORF">AMIV_120</name>
</gene>
<dbReference type="InterPro" id="IPR013840">
    <property type="entry name" value="DNAligase_N"/>
</dbReference>
<dbReference type="SUPFAM" id="SSF50249">
    <property type="entry name" value="Nucleic acid-binding proteins"/>
    <property type="match status" value="1"/>
</dbReference>
<dbReference type="SUPFAM" id="SSF47794">
    <property type="entry name" value="Rad51 N-terminal domain-like"/>
    <property type="match status" value="1"/>
</dbReference>
<reference evidence="9 10" key="1">
    <citation type="submission" date="2013-12" db="EMBL/GenBank/DDBJ databases">
        <authorList>
            <person name="Tong Y."/>
            <person name="Zhang J."/>
            <person name="Huang Y."/>
            <person name="Li S."/>
            <person name="Pei G."/>
            <person name="Zhang Z."/>
            <person name="Mi Z."/>
            <person name="An X."/>
        </authorList>
    </citation>
    <scope>NUCLEOTIDE SEQUENCE [LARGE SCALE GENOMIC DNA]</scope>
    <source>
        <strain evidence="9">AMIV</strain>
    </source>
</reference>
<dbReference type="InterPro" id="IPR004150">
    <property type="entry name" value="NAD_DNA_ligase_OB"/>
</dbReference>
<keyword evidence="10" id="KW-1185">Reference proteome</keyword>
<dbReference type="Gene3D" id="2.40.50.140">
    <property type="entry name" value="Nucleic acid-binding proteins"/>
    <property type="match status" value="1"/>
</dbReference>
<dbReference type="GO" id="GO:0000166">
    <property type="term" value="F:nucleotide binding"/>
    <property type="evidence" value="ECO:0007669"/>
    <property type="project" value="InterPro"/>
</dbReference>
<dbReference type="GO" id="GO:0006281">
    <property type="term" value="P:DNA repair"/>
    <property type="evidence" value="ECO:0007669"/>
    <property type="project" value="InterPro"/>
</dbReference>
<dbReference type="SUPFAM" id="SSF52113">
    <property type="entry name" value="BRCT domain"/>
    <property type="match status" value="1"/>
</dbReference>
<keyword evidence="4" id="KW-0479">Metal-binding</keyword>
<dbReference type="InterPro" id="IPR036420">
    <property type="entry name" value="BRCT_dom_sf"/>
</dbReference>
<dbReference type="InterPro" id="IPR001679">
    <property type="entry name" value="DNA_ligase"/>
</dbReference>
<name>W8QF60_9VIRU</name>
<dbReference type="Gene3D" id="3.40.50.10190">
    <property type="entry name" value="BRCT domain"/>
    <property type="match status" value="1"/>
</dbReference>
<dbReference type="Proteomes" id="UP000110868">
    <property type="component" value="Segment"/>
</dbReference>
<dbReference type="Gene3D" id="3.30.470.30">
    <property type="entry name" value="DNA ligase/mRNA capping enzyme"/>
    <property type="match status" value="1"/>
</dbReference>
<evidence type="ECO:0000256" key="3">
    <source>
        <dbReference type="ARBA" id="ARBA00022705"/>
    </source>
</evidence>
<dbReference type="InterPro" id="IPR010995">
    <property type="entry name" value="DNA_repair_Rad51/TF_NusA_a-hlx"/>
</dbReference>
<evidence type="ECO:0000313" key="10">
    <source>
        <dbReference type="Proteomes" id="UP000110868"/>
    </source>
</evidence>
<sequence>MKNKDPKNFINKMDKLIQLKKRADQAYFNTDCPIMDDGEYDALVQTLKTEYNYVDQESVGAHPTHNKAQLPVWMGSLTKHTTSKEIANFLNKLLMIERFSVQEKLDGISCLFVQDETGRTKLYTRGNGSTGSDISHLLACGIQIPRIKEKVMVRGELVMSRKTFETKYSSQFSNPRNLVSGLVCAKQQQRDNSLSDIKFIAYELISSTEIQMPVSEQLVRLGELGFEVVYHRSLKRKYIFNECLMDYLTRRKRKSIYQIDGLVIVCDDMKYVRNVADNPKYAFAFKNRAENVAEAVVEKVVWNLSKSGRYKPQICIVPVVLDSVTISRATGHNAKFVVDNKIGRGAKLLITRSGNVIPHVLSVLEHSTEPLSLPANSQWVSVDLCHVGEGETPDEVVIKQMVHFCKKINAVNCKEKTISKIYNAGFKTIEAIVSATAQDLQKIGSIGQTLAQKLVDSIQKGVRESTTKELLAALNAFGDGIGLRKIANLDLSDPRKETKGLSRQTVDAKIIPVLGAQLARVNNLKTLAGCASTAEQPALKKTGADKIFVFTGFRDPSLEKQIATRLGKVNTSISKKTHTLVVDDKALSKPPSSKMLKAQSLGINVITRKQLCDLLDQTLAGLSCEFENEYASSDEEC</sequence>
<keyword evidence="5" id="KW-0862">Zinc</keyword>
<evidence type="ECO:0000256" key="1">
    <source>
        <dbReference type="ARBA" id="ARBA00012722"/>
    </source>
</evidence>
<protein>
    <recommendedName>
        <fullName evidence="1">DNA ligase (NAD(+))</fullName>
        <ecNumber evidence="1">6.5.1.2</ecNumber>
    </recommendedName>
</protein>
<evidence type="ECO:0000259" key="8">
    <source>
        <dbReference type="SMART" id="SM00532"/>
    </source>
</evidence>
<dbReference type="KEGG" id="vg:18938281"/>
<dbReference type="InterPro" id="IPR013839">
    <property type="entry name" value="DNAligase_adenylation"/>
</dbReference>
<evidence type="ECO:0000256" key="2">
    <source>
        <dbReference type="ARBA" id="ARBA00022598"/>
    </source>
</evidence>
<evidence type="ECO:0000256" key="7">
    <source>
        <dbReference type="ARBA" id="ARBA00034005"/>
    </source>
</evidence>
<proteinExistence type="predicted"/>
<evidence type="ECO:0000256" key="4">
    <source>
        <dbReference type="ARBA" id="ARBA00022723"/>
    </source>
</evidence>
<evidence type="ECO:0000256" key="6">
    <source>
        <dbReference type="ARBA" id="ARBA00023027"/>
    </source>
</evidence>
<evidence type="ECO:0000313" key="9">
    <source>
        <dbReference type="EMBL" id="AHL67609.1"/>
    </source>
</evidence>
<dbReference type="GO" id="GO:0006260">
    <property type="term" value="P:DNA replication"/>
    <property type="evidence" value="ECO:0007669"/>
    <property type="project" value="UniProtKB-KW"/>
</dbReference>
<keyword evidence="3" id="KW-0235">DNA replication</keyword>
<dbReference type="Pfam" id="PF01653">
    <property type="entry name" value="DNA_ligase_aden"/>
    <property type="match status" value="1"/>
</dbReference>
<dbReference type="Pfam" id="PF00533">
    <property type="entry name" value="BRCT"/>
    <property type="match status" value="1"/>
</dbReference>
<dbReference type="GO" id="GO:0003911">
    <property type="term" value="F:DNA ligase (NAD+) activity"/>
    <property type="evidence" value="ECO:0007669"/>
    <property type="project" value="UniProtKB-EC"/>
</dbReference>
<dbReference type="Pfam" id="PF03120">
    <property type="entry name" value="OB_DNA_ligase"/>
    <property type="match status" value="1"/>
</dbReference>
<organism evidence="9 10">
    <name type="scientific">Chloriridovirus anopheles1</name>
    <dbReference type="NCBI Taxonomy" id="1465751"/>
    <lineage>
        <taxon>Viruses</taxon>
        <taxon>Varidnaviria</taxon>
        <taxon>Bamfordvirae</taxon>
        <taxon>Nucleocytoviricota</taxon>
        <taxon>Megaviricetes</taxon>
        <taxon>Pimascovirales</taxon>
        <taxon>Pimascovirales incertae sedis</taxon>
        <taxon>Iridoviridae</taxon>
        <taxon>Betairidovirinae</taxon>
        <taxon>Chloriridovirus</taxon>
    </lineage>
</organism>
<dbReference type="RefSeq" id="YP_009021193.1">
    <property type="nucleotide sequence ID" value="NC_023848.1"/>
</dbReference>
<dbReference type="InterPro" id="IPR001357">
    <property type="entry name" value="BRCT_dom"/>
</dbReference>
<dbReference type="InterPro" id="IPR012340">
    <property type="entry name" value="NA-bd_OB-fold"/>
</dbReference>
<dbReference type="Gene3D" id="1.10.150.20">
    <property type="entry name" value="5' to 3' exonuclease, C-terminal subdomain"/>
    <property type="match status" value="1"/>
</dbReference>
<dbReference type="OrthoDB" id="2744at10239"/>
<dbReference type="EMBL" id="KF938901">
    <property type="protein sequence ID" value="AHL67609.1"/>
    <property type="molecule type" value="Genomic_DNA"/>
</dbReference>
<comment type="catalytic activity">
    <reaction evidence="7">
        <text>NAD(+) + (deoxyribonucleotide)n-3'-hydroxyl + 5'-phospho-(deoxyribonucleotide)m = (deoxyribonucleotide)n+m + AMP + beta-nicotinamide D-nucleotide.</text>
        <dbReference type="EC" id="6.5.1.2"/>
    </reaction>
</comment>
<dbReference type="EC" id="6.5.1.2" evidence="1"/>
<dbReference type="Gene3D" id="1.10.287.610">
    <property type="entry name" value="Helix hairpin bin"/>
    <property type="match status" value="1"/>
</dbReference>
<dbReference type="PIRSF" id="PIRSF001604">
    <property type="entry name" value="LigA"/>
    <property type="match status" value="1"/>
</dbReference>
<dbReference type="SUPFAM" id="SSF56091">
    <property type="entry name" value="DNA ligase/mRNA capping enzyme, catalytic domain"/>
    <property type="match status" value="1"/>
</dbReference>
<feature type="domain" description="NAD-dependent DNA ligase N-terminal" evidence="8">
    <location>
        <begin position="8"/>
        <end position="410"/>
    </location>
</feature>